<dbReference type="InterPro" id="IPR020084">
    <property type="entry name" value="NUDIX_hydrolase_CS"/>
</dbReference>
<comment type="cofactor">
    <cofactor evidence="1">
        <name>Mg(2+)</name>
        <dbReference type="ChEBI" id="CHEBI:18420"/>
    </cofactor>
</comment>
<dbReference type="PANTHER" id="PTHR43046:SF16">
    <property type="entry name" value="ADP-RIBOSE PYROPHOSPHATASE YJHB-RELATED"/>
    <property type="match status" value="1"/>
</dbReference>
<dbReference type="PROSITE" id="PS51462">
    <property type="entry name" value="NUDIX"/>
    <property type="match status" value="1"/>
</dbReference>
<evidence type="ECO:0000256" key="2">
    <source>
        <dbReference type="ARBA" id="ARBA00022801"/>
    </source>
</evidence>
<name>A0A1C0AQ54_9ACTN</name>
<dbReference type="EMBL" id="MBQD01000011">
    <property type="protein sequence ID" value="OCL36521.1"/>
    <property type="molecule type" value="Genomic_DNA"/>
</dbReference>
<protein>
    <submittedName>
        <fullName evidence="3">Uncharacterized protein</fullName>
    </submittedName>
</protein>
<dbReference type="SUPFAM" id="SSF55811">
    <property type="entry name" value="Nudix"/>
    <property type="match status" value="1"/>
</dbReference>
<keyword evidence="2" id="KW-0378">Hydrolase</keyword>
<gene>
    <name evidence="3" type="ORF">BCR15_01230</name>
</gene>
<reference evidence="4" key="1">
    <citation type="submission" date="2016-07" db="EMBL/GenBank/DDBJ databases">
        <authorList>
            <person name="Florea S."/>
            <person name="Webb J.S."/>
            <person name="Jaromczyk J."/>
            <person name="Schardl C.L."/>
        </authorList>
    </citation>
    <scope>NUCLEOTIDE SEQUENCE [LARGE SCALE GENOMIC DNA]</scope>
    <source>
        <strain evidence="4">IPBSL-7</strain>
    </source>
</reference>
<dbReference type="Pfam" id="PF00293">
    <property type="entry name" value="NUDIX"/>
    <property type="match status" value="1"/>
</dbReference>
<dbReference type="Proteomes" id="UP000093501">
    <property type="component" value="Unassembled WGS sequence"/>
</dbReference>
<dbReference type="InterPro" id="IPR000086">
    <property type="entry name" value="NUDIX_hydrolase_dom"/>
</dbReference>
<dbReference type="GO" id="GO:0016787">
    <property type="term" value="F:hydrolase activity"/>
    <property type="evidence" value="ECO:0007669"/>
    <property type="project" value="UniProtKB-KW"/>
</dbReference>
<dbReference type="InterPro" id="IPR015797">
    <property type="entry name" value="NUDIX_hydrolase-like_dom_sf"/>
</dbReference>
<evidence type="ECO:0000313" key="3">
    <source>
        <dbReference type="EMBL" id="OCL36521.1"/>
    </source>
</evidence>
<sequence length="157" mass="17430">MPTPDFITELRRHIGHAPLWLMGANALIVRGGEVLLVRRSDTGEWAPVSGIVDPGEHPATTARREALEEAGVTIEIERLVWLVVTDPVTYPNGDHCQYVDHGFRARWVAGEPRVGDEESTDVAWFPADRLPEPRHRHLDAMVRLALSEPGDVALTFG</sequence>
<dbReference type="PROSITE" id="PS00893">
    <property type="entry name" value="NUDIX_BOX"/>
    <property type="match status" value="1"/>
</dbReference>
<dbReference type="PANTHER" id="PTHR43046">
    <property type="entry name" value="GDP-MANNOSE MANNOSYL HYDROLASE"/>
    <property type="match status" value="1"/>
</dbReference>
<dbReference type="Gene3D" id="3.90.79.10">
    <property type="entry name" value="Nucleoside Triphosphate Pyrophosphohydrolase"/>
    <property type="match status" value="1"/>
</dbReference>
<evidence type="ECO:0000313" key="4">
    <source>
        <dbReference type="Proteomes" id="UP000093501"/>
    </source>
</evidence>
<dbReference type="AlphaFoldDB" id="A0A1C0AQ54"/>
<accession>A0A1C0AQ54</accession>
<proteinExistence type="predicted"/>
<dbReference type="RefSeq" id="WP_068750843.1">
    <property type="nucleotide sequence ID" value="NZ_LR214441.1"/>
</dbReference>
<keyword evidence="4" id="KW-1185">Reference proteome</keyword>
<dbReference type="CDD" id="cd18879">
    <property type="entry name" value="NUDIX_Hydrolase"/>
    <property type="match status" value="1"/>
</dbReference>
<organism evidence="3 4">
    <name type="scientific">Tessaracoccus lapidicaptus</name>
    <dbReference type="NCBI Taxonomy" id="1427523"/>
    <lineage>
        <taxon>Bacteria</taxon>
        <taxon>Bacillati</taxon>
        <taxon>Actinomycetota</taxon>
        <taxon>Actinomycetes</taxon>
        <taxon>Propionibacteriales</taxon>
        <taxon>Propionibacteriaceae</taxon>
        <taxon>Tessaracoccus</taxon>
    </lineage>
</organism>
<comment type="caution">
    <text evidence="3">The sequence shown here is derived from an EMBL/GenBank/DDBJ whole genome shotgun (WGS) entry which is preliminary data.</text>
</comment>
<evidence type="ECO:0000256" key="1">
    <source>
        <dbReference type="ARBA" id="ARBA00001946"/>
    </source>
</evidence>